<sequence length="112" mass="12150">MSQTRCGSSSEVAGIVAGDRRVFSLKRVSRYPAIGAASWPIGGRDGTERLWPSGLGAGRRRWMDGGMLFRSGRVEVEIGSVSRYLKSGKQAFSDEIFVATGSSGKFSEFSFF</sequence>
<proteinExistence type="predicted"/>
<dbReference type="AlphaFoldDB" id="A0AAW1WXB8"/>
<reference evidence="1 2" key="1">
    <citation type="journal article" date="2023" name="G3 (Bethesda)">
        <title>A chromosome-length genome assembly and annotation of blackberry (Rubus argutus, cv. 'Hillquist').</title>
        <authorList>
            <person name="Bruna T."/>
            <person name="Aryal R."/>
            <person name="Dudchenko O."/>
            <person name="Sargent D.J."/>
            <person name="Mead D."/>
            <person name="Buti M."/>
            <person name="Cavallini A."/>
            <person name="Hytonen T."/>
            <person name="Andres J."/>
            <person name="Pham M."/>
            <person name="Weisz D."/>
            <person name="Mascagni F."/>
            <person name="Usai G."/>
            <person name="Natali L."/>
            <person name="Bassil N."/>
            <person name="Fernandez G.E."/>
            <person name="Lomsadze A."/>
            <person name="Armour M."/>
            <person name="Olukolu B."/>
            <person name="Poorten T."/>
            <person name="Britton C."/>
            <person name="Davik J."/>
            <person name="Ashrafi H."/>
            <person name="Aiden E.L."/>
            <person name="Borodovsky M."/>
            <person name="Worthington M."/>
        </authorList>
    </citation>
    <scope>NUCLEOTIDE SEQUENCE [LARGE SCALE GENOMIC DNA]</scope>
    <source>
        <strain evidence="1">PI 553951</strain>
    </source>
</reference>
<protein>
    <submittedName>
        <fullName evidence="1">Uncharacterized protein</fullName>
    </submittedName>
</protein>
<keyword evidence="2" id="KW-1185">Reference proteome</keyword>
<dbReference type="Proteomes" id="UP001457282">
    <property type="component" value="Unassembled WGS sequence"/>
</dbReference>
<evidence type="ECO:0000313" key="1">
    <source>
        <dbReference type="EMBL" id="KAK9929236.1"/>
    </source>
</evidence>
<gene>
    <name evidence="1" type="ORF">M0R45_026342</name>
</gene>
<comment type="caution">
    <text evidence="1">The sequence shown here is derived from an EMBL/GenBank/DDBJ whole genome shotgun (WGS) entry which is preliminary data.</text>
</comment>
<organism evidence="1 2">
    <name type="scientific">Rubus argutus</name>
    <name type="common">Southern blackberry</name>
    <dbReference type="NCBI Taxonomy" id="59490"/>
    <lineage>
        <taxon>Eukaryota</taxon>
        <taxon>Viridiplantae</taxon>
        <taxon>Streptophyta</taxon>
        <taxon>Embryophyta</taxon>
        <taxon>Tracheophyta</taxon>
        <taxon>Spermatophyta</taxon>
        <taxon>Magnoliopsida</taxon>
        <taxon>eudicotyledons</taxon>
        <taxon>Gunneridae</taxon>
        <taxon>Pentapetalae</taxon>
        <taxon>rosids</taxon>
        <taxon>fabids</taxon>
        <taxon>Rosales</taxon>
        <taxon>Rosaceae</taxon>
        <taxon>Rosoideae</taxon>
        <taxon>Rosoideae incertae sedis</taxon>
        <taxon>Rubus</taxon>
    </lineage>
</organism>
<evidence type="ECO:0000313" key="2">
    <source>
        <dbReference type="Proteomes" id="UP001457282"/>
    </source>
</evidence>
<dbReference type="EMBL" id="JBEDUW010000005">
    <property type="protein sequence ID" value="KAK9929236.1"/>
    <property type="molecule type" value="Genomic_DNA"/>
</dbReference>
<accession>A0AAW1WXB8</accession>
<name>A0AAW1WXB8_RUBAR</name>